<feature type="transmembrane region" description="Helical" evidence="2">
    <location>
        <begin position="82"/>
        <end position="101"/>
    </location>
</feature>
<keyword evidence="2" id="KW-1133">Transmembrane helix</keyword>
<dbReference type="EMBL" id="JBHFAB010000015">
    <property type="protein sequence ID" value="MFC1418979.1"/>
    <property type="molecule type" value="Genomic_DNA"/>
</dbReference>
<evidence type="ECO:0000256" key="1">
    <source>
        <dbReference type="SAM" id="MobiDB-lite"/>
    </source>
</evidence>
<evidence type="ECO:0008006" key="5">
    <source>
        <dbReference type="Google" id="ProtNLM"/>
    </source>
</evidence>
<proteinExistence type="predicted"/>
<evidence type="ECO:0000256" key="2">
    <source>
        <dbReference type="SAM" id="Phobius"/>
    </source>
</evidence>
<keyword evidence="2" id="KW-0812">Transmembrane</keyword>
<reference evidence="3 4" key="1">
    <citation type="submission" date="2024-09" db="EMBL/GenBank/DDBJ databases">
        <authorList>
            <person name="Lee S.D."/>
        </authorList>
    </citation>
    <scope>NUCLEOTIDE SEQUENCE [LARGE SCALE GENOMIC DNA]</scope>
    <source>
        <strain evidence="3 4">N8-3</strain>
    </source>
</reference>
<feature type="transmembrane region" description="Helical" evidence="2">
    <location>
        <begin position="20"/>
        <end position="39"/>
    </location>
</feature>
<keyword evidence="2" id="KW-0472">Membrane</keyword>
<accession>A0ABV6VYZ8</accession>
<organism evidence="3 4">
    <name type="scientific">Streptacidiphilus cavernicola</name>
    <dbReference type="NCBI Taxonomy" id="3342716"/>
    <lineage>
        <taxon>Bacteria</taxon>
        <taxon>Bacillati</taxon>
        <taxon>Actinomycetota</taxon>
        <taxon>Actinomycetes</taxon>
        <taxon>Kitasatosporales</taxon>
        <taxon>Streptomycetaceae</taxon>
        <taxon>Streptacidiphilus</taxon>
    </lineage>
</organism>
<feature type="region of interest" description="Disordered" evidence="1">
    <location>
        <begin position="487"/>
        <end position="516"/>
    </location>
</feature>
<feature type="transmembrane region" description="Helical" evidence="2">
    <location>
        <begin position="113"/>
        <end position="134"/>
    </location>
</feature>
<evidence type="ECO:0000313" key="3">
    <source>
        <dbReference type="EMBL" id="MFC1418979.1"/>
    </source>
</evidence>
<comment type="caution">
    <text evidence="3">The sequence shown here is derived from an EMBL/GenBank/DDBJ whole genome shotgun (WGS) entry which is preliminary data.</text>
</comment>
<sequence>MPAPNRFPLRRPVVPPRLRMPLGIAALAQAGYLLWWAAFYPGLFSYDSFTYSYEVTTGHWIADHSIAYDGALWLSLVGTGDYAALTLAQTVAMAAVIGYLAAGLRKLGVRTRWIAGSVLLTVALPSTGAFVVYAWKDVPFAIGTVLAFAAVLHLVADTLRQPRRHGGSGGGAGTRSWPLLGLGLLVVCLARNNGFLEVVLIGLALLAALPRMWKRTTVVVLAPVLCFFALSDGLYPALGVTKPLNNAAYSFLYGDIAYAYSRHPGTFTAADTALMAEVAPLKHWSATGADCYLIDPVVRGSFDLPLAVRLNSRLTGLFGEVTARTPLDVAQATLCRSHAAWSVTSGADPVGVAGTTVDKGLIGFVATHPEITGNRYYPEMSIRPLLRALHGPANAWAEGLRRSGLVWLVWGGALWAYLTYAAVLALFARRRPGGRRREVLALAAVTLGSQLNVIAATPSPLYRYLAAPTLIGVLALPLLSARLPRPEPIPVPEQGQEPGQRESSVLTDEVKLDSPA</sequence>
<gene>
    <name evidence="3" type="ORF">ACEZDE_20435</name>
</gene>
<evidence type="ECO:0000313" key="4">
    <source>
        <dbReference type="Proteomes" id="UP001592531"/>
    </source>
</evidence>
<dbReference type="RefSeq" id="WP_380537822.1">
    <property type="nucleotide sequence ID" value="NZ_JBHFAB010000015.1"/>
</dbReference>
<keyword evidence="4" id="KW-1185">Reference proteome</keyword>
<dbReference type="Proteomes" id="UP001592531">
    <property type="component" value="Unassembled WGS sequence"/>
</dbReference>
<feature type="transmembrane region" description="Helical" evidence="2">
    <location>
        <begin position="405"/>
        <end position="427"/>
    </location>
</feature>
<feature type="transmembrane region" description="Helical" evidence="2">
    <location>
        <begin position="140"/>
        <end position="159"/>
    </location>
</feature>
<name>A0ABV6VYZ8_9ACTN</name>
<protein>
    <recommendedName>
        <fullName evidence="5">Glycosyltransferase RgtA/B/C/D-like domain-containing protein</fullName>
    </recommendedName>
</protein>